<keyword evidence="6" id="KW-1185">Reference proteome</keyword>
<accession>A0AA38ICK4</accession>
<organism evidence="5 6">
    <name type="scientific">Zophobas morio</name>
    <dbReference type="NCBI Taxonomy" id="2755281"/>
    <lineage>
        <taxon>Eukaryota</taxon>
        <taxon>Metazoa</taxon>
        <taxon>Ecdysozoa</taxon>
        <taxon>Arthropoda</taxon>
        <taxon>Hexapoda</taxon>
        <taxon>Insecta</taxon>
        <taxon>Pterygota</taxon>
        <taxon>Neoptera</taxon>
        <taxon>Endopterygota</taxon>
        <taxon>Coleoptera</taxon>
        <taxon>Polyphaga</taxon>
        <taxon>Cucujiformia</taxon>
        <taxon>Tenebrionidae</taxon>
        <taxon>Zophobas</taxon>
    </lineage>
</organism>
<dbReference type="GO" id="GO:0005886">
    <property type="term" value="C:plasma membrane"/>
    <property type="evidence" value="ECO:0007669"/>
    <property type="project" value="TreeGrafter"/>
</dbReference>
<dbReference type="PANTHER" id="PTHR24369:SF210">
    <property type="entry name" value="CHAOPTIN-RELATED"/>
    <property type="match status" value="1"/>
</dbReference>
<feature type="chain" id="PRO_5041203287" evidence="4">
    <location>
        <begin position="25"/>
        <end position="313"/>
    </location>
</feature>
<dbReference type="InterPro" id="IPR003591">
    <property type="entry name" value="Leu-rich_rpt_typical-subtyp"/>
</dbReference>
<dbReference type="SMART" id="SM00364">
    <property type="entry name" value="LRR_BAC"/>
    <property type="match status" value="1"/>
</dbReference>
<protein>
    <submittedName>
        <fullName evidence="5">Uncharacterized protein</fullName>
    </submittedName>
</protein>
<dbReference type="InterPro" id="IPR050541">
    <property type="entry name" value="LRR_TM_domain-containing"/>
</dbReference>
<dbReference type="Gene3D" id="3.80.10.10">
    <property type="entry name" value="Ribonuclease Inhibitor"/>
    <property type="match status" value="2"/>
</dbReference>
<dbReference type="PROSITE" id="PS51450">
    <property type="entry name" value="LRR"/>
    <property type="match status" value="1"/>
</dbReference>
<name>A0AA38ICK4_9CUCU</name>
<keyword evidence="3" id="KW-0677">Repeat</keyword>
<dbReference type="InterPro" id="IPR001611">
    <property type="entry name" value="Leu-rich_rpt"/>
</dbReference>
<dbReference type="PANTHER" id="PTHR24369">
    <property type="entry name" value="ANTIGEN BSP, PUTATIVE-RELATED"/>
    <property type="match status" value="1"/>
</dbReference>
<gene>
    <name evidence="5" type="ORF">Zmor_013161</name>
</gene>
<reference evidence="5" key="1">
    <citation type="journal article" date="2023" name="G3 (Bethesda)">
        <title>Whole genome assemblies of Zophobas morio and Tenebrio molitor.</title>
        <authorList>
            <person name="Kaur S."/>
            <person name="Stinson S.A."/>
            <person name="diCenzo G.C."/>
        </authorList>
    </citation>
    <scope>NUCLEOTIDE SEQUENCE</scope>
    <source>
        <strain evidence="5">QUZm001</strain>
    </source>
</reference>
<evidence type="ECO:0000313" key="5">
    <source>
        <dbReference type="EMBL" id="KAJ3653940.1"/>
    </source>
</evidence>
<feature type="signal peptide" evidence="4">
    <location>
        <begin position="1"/>
        <end position="24"/>
    </location>
</feature>
<dbReference type="Pfam" id="PF13855">
    <property type="entry name" value="LRR_8"/>
    <property type="match status" value="1"/>
</dbReference>
<keyword evidence="2 4" id="KW-0732">Signal</keyword>
<comment type="caution">
    <text evidence="5">The sequence shown here is derived from an EMBL/GenBank/DDBJ whole genome shotgun (WGS) entry which is preliminary data.</text>
</comment>
<evidence type="ECO:0000256" key="2">
    <source>
        <dbReference type="ARBA" id="ARBA00022729"/>
    </source>
</evidence>
<evidence type="ECO:0000256" key="4">
    <source>
        <dbReference type="SAM" id="SignalP"/>
    </source>
</evidence>
<keyword evidence="1" id="KW-0433">Leucine-rich repeat</keyword>
<sequence length="313" mass="34765">MKTTNHCKIIALICLLKSVNVVEAAKCQFSSPRTIKCADTQISDAIPEINQIASDYSLSELGQLTLQRTQFDNDQIQRGWLSNVAVPVEQLNIENSTLSTIQPRSFSGSPFGPLLVLILTDTKIDTITSGTFQDSKLTNIGISFNTFHPISVEENAFGSLQTLRSLGLQKCVTHDAVLNMTGPNAEIPSLISLTLSSNDISELSGSSFAGVKNLKVLYISGSKIETIEQGAFDPPMLERLDISSNELTTLPKNLFRYVRGGITIVNNKWHCDCDLVWLKDMFHYYPYYFSHRSFFCSTPEGDLPYQDVDFCPN</sequence>
<dbReference type="Pfam" id="PF13306">
    <property type="entry name" value="LRR_5"/>
    <property type="match status" value="1"/>
</dbReference>
<evidence type="ECO:0000256" key="1">
    <source>
        <dbReference type="ARBA" id="ARBA00022614"/>
    </source>
</evidence>
<dbReference type="EMBL" id="JALNTZ010000004">
    <property type="protein sequence ID" value="KAJ3653940.1"/>
    <property type="molecule type" value="Genomic_DNA"/>
</dbReference>
<evidence type="ECO:0000256" key="3">
    <source>
        <dbReference type="ARBA" id="ARBA00022737"/>
    </source>
</evidence>
<dbReference type="SMART" id="SM00369">
    <property type="entry name" value="LRR_TYP"/>
    <property type="match status" value="4"/>
</dbReference>
<dbReference type="InterPro" id="IPR032675">
    <property type="entry name" value="LRR_dom_sf"/>
</dbReference>
<dbReference type="SUPFAM" id="SSF52058">
    <property type="entry name" value="L domain-like"/>
    <property type="match status" value="1"/>
</dbReference>
<evidence type="ECO:0000313" key="6">
    <source>
        <dbReference type="Proteomes" id="UP001168821"/>
    </source>
</evidence>
<dbReference type="InterPro" id="IPR026906">
    <property type="entry name" value="LRR_5"/>
</dbReference>
<dbReference type="AlphaFoldDB" id="A0AA38ICK4"/>
<proteinExistence type="predicted"/>
<dbReference type="Proteomes" id="UP001168821">
    <property type="component" value="Unassembled WGS sequence"/>
</dbReference>